<sequence length="241" mass="26073">MSTVSGLGVGNVAGMDLSGMDLETALMTVQTQRSQMLEDALRQQLDAVNGRNGQMAGMNEAMNAKTADNLKLESANVSLQDQIGQLKDLQGRLSASKCPNPEGWYGLSWGQGDDKKLSHDTLAQIKAAGLTIPTGDDAPRDVDRNGTMDAKGRVVQNFVDQLNGKIAALEAKIVDNGKAIDANKQAVNEIKSSLDNLSNTQQMEMLRLQSLTGKRNEAFDVMTNFLKKMQESRSSIIGNMR</sequence>
<dbReference type="EMBL" id="CADIJO010000006">
    <property type="protein sequence ID" value="CAB3692792.1"/>
    <property type="molecule type" value="Genomic_DNA"/>
</dbReference>
<dbReference type="Proteomes" id="UP000494111">
    <property type="component" value="Unassembled WGS sequence"/>
</dbReference>
<dbReference type="RefSeq" id="WP_246288699.1">
    <property type="nucleotide sequence ID" value="NZ_CADIJO010000006.1"/>
</dbReference>
<dbReference type="AlphaFoldDB" id="A0A6S7AJQ7"/>
<evidence type="ECO:0000313" key="1">
    <source>
        <dbReference type="EMBL" id="CAB3692792.1"/>
    </source>
</evidence>
<evidence type="ECO:0000313" key="2">
    <source>
        <dbReference type="Proteomes" id="UP000494111"/>
    </source>
</evidence>
<name>A0A6S7AJQ7_9BURK</name>
<proteinExistence type="predicted"/>
<reference evidence="1 2" key="1">
    <citation type="submission" date="2020-04" db="EMBL/GenBank/DDBJ databases">
        <authorList>
            <person name="De Canck E."/>
        </authorList>
    </citation>
    <scope>NUCLEOTIDE SEQUENCE [LARGE SCALE GENOMIC DNA]</scope>
    <source>
        <strain evidence="1 2">LMG 3458</strain>
    </source>
</reference>
<organism evidence="1 2">
    <name type="scientific">Achromobacter deleyi</name>
    <dbReference type="NCBI Taxonomy" id="1353891"/>
    <lineage>
        <taxon>Bacteria</taxon>
        <taxon>Pseudomonadati</taxon>
        <taxon>Pseudomonadota</taxon>
        <taxon>Betaproteobacteria</taxon>
        <taxon>Burkholderiales</taxon>
        <taxon>Alcaligenaceae</taxon>
        <taxon>Achromobacter</taxon>
    </lineage>
</organism>
<protein>
    <submittedName>
        <fullName evidence="1">Uncharacterized protein</fullName>
    </submittedName>
</protein>
<gene>
    <name evidence="1" type="ORF">LMG3458_02218</name>
</gene>
<accession>A0A6S7AJQ7</accession>